<evidence type="ECO:0000313" key="3">
    <source>
        <dbReference type="Proteomes" id="UP000276215"/>
    </source>
</evidence>
<dbReference type="Proteomes" id="UP000276215">
    <property type="component" value="Unassembled WGS sequence"/>
</dbReference>
<dbReference type="InterPro" id="IPR009003">
    <property type="entry name" value="Peptidase_S1_PA"/>
</dbReference>
<feature type="region of interest" description="Disordered" evidence="1">
    <location>
        <begin position="29"/>
        <end position="58"/>
    </location>
</feature>
<organism evidence="2 3">
    <name type="scientific">Choiromyces venosus 120613-1</name>
    <dbReference type="NCBI Taxonomy" id="1336337"/>
    <lineage>
        <taxon>Eukaryota</taxon>
        <taxon>Fungi</taxon>
        <taxon>Dikarya</taxon>
        <taxon>Ascomycota</taxon>
        <taxon>Pezizomycotina</taxon>
        <taxon>Pezizomycetes</taxon>
        <taxon>Pezizales</taxon>
        <taxon>Tuberaceae</taxon>
        <taxon>Choiromyces</taxon>
    </lineage>
</organism>
<gene>
    <name evidence="2" type="ORF">L873DRAFT_1776483</name>
</gene>
<reference evidence="2 3" key="1">
    <citation type="journal article" date="2018" name="Nat. Ecol. Evol.">
        <title>Pezizomycetes genomes reveal the molecular basis of ectomycorrhizal truffle lifestyle.</title>
        <authorList>
            <person name="Murat C."/>
            <person name="Payen T."/>
            <person name="Noel B."/>
            <person name="Kuo A."/>
            <person name="Morin E."/>
            <person name="Chen J."/>
            <person name="Kohler A."/>
            <person name="Krizsan K."/>
            <person name="Balestrini R."/>
            <person name="Da Silva C."/>
            <person name="Montanini B."/>
            <person name="Hainaut M."/>
            <person name="Levati E."/>
            <person name="Barry K.W."/>
            <person name="Belfiori B."/>
            <person name="Cichocki N."/>
            <person name="Clum A."/>
            <person name="Dockter R.B."/>
            <person name="Fauchery L."/>
            <person name="Guy J."/>
            <person name="Iotti M."/>
            <person name="Le Tacon F."/>
            <person name="Lindquist E.A."/>
            <person name="Lipzen A."/>
            <person name="Malagnac F."/>
            <person name="Mello A."/>
            <person name="Molinier V."/>
            <person name="Miyauchi S."/>
            <person name="Poulain J."/>
            <person name="Riccioni C."/>
            <person name="Rubini A."/>
            <person name="Sitrit Y."/>
            <person name="Splivallo R."/>
            <person name="Traeger S."/>
            <person name="Wang M."/>
            <person name="Zifcakova L."/>
            <person name="Wipf D."/>
            <person name="Zambonelli A."/>
            <person name="Paolocci F."/>
            <person name="Nowrousian M."/>
            <person name="Ottonello S."/>
            <person name="Baldrian P."/>
            <person name="Spatafora J.W."/>
            <person name="Henrissat B."/>
            <person name="Nagy L.G."/>
            <person name="Aury J.M."/>
            <person name="Wincker P."/>
            <person name="Grigoriev I.V."/>
            <person name="Bonfante P."/>
            <person name="Martin F.M."/>
        </authorList>
    </citation>
    <scope>NUCLEOTIDE SEQUENCE [LARGE SCALE GENOMIC DNA]</scope>
    <source>
        <strain evidence="2 3">120613-1</strain>
    </source>
</reference>
<dbReference type="EMBL" id="ML120440">
    <property type="protein sequence ID" value="RPA94251.1"/>
    <property type="molecule type" value="Genomic_DNA"/>
</dbReference>
<dbReference type="STRING" id="1336337.A0A3N4JC40"/>
<evidence type="ECO:0000256" key="1">
    <source>
        <dbReference type="SAM" id="MobiDB-lite"/>
    </source>
</evidence>
<dbReference type="OrthoDB" id="5424209at2759"/>
<accession>A0A3N4JC40</accession>
<name>A0A3N4JC40_9PEZI</name>
<dbReference type="AlphaFoldDB" id="A0A3N4JC40"/>
<feature type="compositionally biased region" description="Polar residues" evidence="1">
    <location>
        <begin position="36"/>
        <end position="58"/>
    </location>
</feature>
<evidence type="ECO:0000313" key="2">
    <source>
        <dbReference type="EMBL" id="RPA94251.1"/>
    </source>
</evidence>
<proteinExistence type="predicted"/>
<sequence>MISFPFLPFTLAITGRDRIPLFLEKSQAAPTAPLNDPSSPASSDTLTDQLTPPKSTTASDLPISDIAFHKSTTTCLLPIVDKASPGSTTTSLPHPISDLEAKHYYHGLYSKPVLIARTGNDTWQWPTGPWASLWPKELRTVGNHPLKEVWEDNLAFQIHDILESKGVEWTSTDVARIGFVEESVTPVRIWIGVKPNTLSREDGLTVAKECKQLLVANKILDVEVEIRESVVTRYISTKLRKPVRSIDPTAELLEPLTSTLGPFICNASTPWAEGTGGFYVTDDKSNLYLVTARHVVFKQDQDNNDMYECKNSSEPRVDIALFGTAAFTNYVKQIERAIEDKKLIVEDQDRLVQEAREGDDRMDIDQDVWEHASAEILKKEANDAIVAFKKLYDDVVKGWSKIENRVLGFVVFSPPIDISAGPNNYTQDYALVKVDSSKIDAANFTGNAIDLGTQIAEEEFILLMYPHHTNRHTFKYPTERLFKVQGMVPDKEMRHPTIMDENGEPCLLVMKRGNTTGLTLGRANDILSFTRIDFDNGETKTSKEWAIYPYNNKSGPFSVKGDSGSAIVDCLGRLGGLITAGGGLTDSSDITYATPISFIIDSLKAKGYKVTTAATLTA</sequence>
<dbReference type="SUPFAM" id="SSF50494">
    <property type="entry name" value="Trypsin-like serine proteases"/>
    <property type="match status" value="1"/>
</dbReference>
<protein>
    <submittedName>
        <fullName evidence="2">Uncharacterized protein</fullName>
    </submittedName>
</protein>
<keyword evidence="3" id="KW-1185">Reference proteome</keyword>